<keyword evidence="2" id="KW-1185">Reference proteome</keyword>
<comment type="caution">
    <text evidence="1">The sequence shown here is derived from an EMBL/GenBank/DDBJ whole genome shotgun (WGS) entry which is preliminary data.</text>
</comment>
<dbReference type="Proteomes" id="UP001239111">
    <property type="component" value="Chromosome 4"/>
</dbReference>
<gene>
    <name evidence="1" type="ORF">QAD02_007725</name>
</gene>
<name>A0ACC2N5R2_9HYME</name>
<proteinExistence type="predicted"/>
<organism evidence="1 2">
    <name type="scientific">Eretmocerus hayati</name>
    <dbReference type="NCBI Taxonomy" id="131215"/>
    <lineage>
        <taxon>Eukaryota</taxon>
        <taxon>Metazoa</taxon>
        <taxon>Ecdysozoa</taxon>
        <taxon>Arthropoda</taxon>
        <taxon>Hexapoda</taxon>
        <taxon>Insecta</taxon>
        <taxon>Pterygota</taxon>
        <taxon>Neoptera</taxon>
        <taxon>Endopterygota</taxon>
        <taxon>Hymenoptera</taxon>
        <taxon>Apocrita</taxon>
        <taxon>Proctotrupomorpha</taxon>
        <taxon>Chalcidoidea</taxon>
        <taxon>Aphelinidae</taxon>
        <taxon>Aphelininae</taxon>
        <taxon>Eretmocerus</taxon>
    </lineage>
</organism>
<reference evidence="1" key="1">
    <citation type="submission" date="2023-04" db="EMBL/GenBank/DDBJ databases">
        <title>A chromosome-level genome assembly of the parasitoid wasp Eretmocerus hayati.</title>
        <authorList>
            <person name="Zhong Y."/>
            <person name="Liu S."/>
            <person name="Liu Y."/>
        </authorList>
    </citation>
    <scope>NUCLEOTIDE SEQUENCE</scope>
    <source>
        <strain evidence="1">ZJU_SS_LIU_2023</strain>
    </source>
</reference>
<dbReference type="EMBL" id="CM056744">
    <property type="protein sequence ID" value="KAJ8666063.1"/>
    <property type="molecule type" value="Genomic_DNA"/>
</dbReference>
<protein>
    <submittedName>
        <fullName evidence="1">Uncharacterized protein</fullName>
    </submittedName>
</protein>
<evidence type="ECO:0000313" key="2">
    <source>
        <dbReference type="Proteomes" id="UP001239111"/>
    </source>
</evidence>
<evidence type="ECO:0000313" key="1">
    <source>
        <dbReference type="EMBL" id="KAJ8666063.1"/>
    </source>
</evidence>
<sequence>MIFGRILELIIHEKDNIYILCEEWPASHLEESLNAYVVTKGSKTRLITPAMLYDHKPFSLWRDYVTNNRYISMRHLTTEYSPVYPIREWVSNIKTKEKPRKNYVNSLDKGVLLREDRSNVIREVVKSFIIANNDNHYPDAALKIQLARDIIEAFPKLRDRSELGHVSIATVLANTFIYSLVTITLIYQEYLYDPKTATGLIQERLKTLRKSLTDDEKKRASTPRSSTAQLCQSTPDASEMEVDIDDPSLDEETFIAKVEELQMLDPEKDEPKIIELMDETRERRQKEIKKVTLHAELNSNQSQLKILLKYPRFMDYDGGLKSDPNLIINGGGQNTTRTKNYQPYILCNLNDGIGCNYRIVVDGDAILVGKSTKGAIELLLQTHYVFDIQFCRELQNFYNFLTSYFMNLTKANPTNVILNISLTNVEL</sequence>
<accession>A0ACC2N5R2</accession>